<dbReference type="KEGG" id="psim:KR76_18760"/>
<gene>
    <name evidence="1" type="ORF">KR76_18760</name>
</gene>
<dbReference type="STRING" id="2045.KR76_18760"/>
<dbReference type="PANTHER" id="PTHR43433">
    <property type="entry name" value="HYDROLASE, ALPHA/BETA FOLD FAMILY PROTEIN"/>
    <property type="match status" value="1"/>
</dbReference>
<protein>
    <submittedName>
        <fullName evidence="1">Hydrolase, alpha/beta hydrolase fold family</fullName>
    </submittedName>
</protein>
<dbReference type="PANTHER" id="PTHR43433:SF10">
    <property type="entry name" value="AB HYDROLASE-1 DOMAIN-CONTAINING PROTEIN"/>
    <property type="match status" value="1"/>
</dbReference>
<dbReference type="Gene3D" id="3.40.50.1820">
    <property type="entry name" value="alpha/beta hydrolase"/>
    <property type="match status" value="1"/>
</dbReference>
<dbReference type="OrthoDB" id="9800988at2"/>
<dbReference type="InterPro" id="IPR029058">
    <property type="entry name" value="AB_hydrolase_fold"/>
</dbReference>
<organism evidence="1 2">
    <name type="scientific">Nocardioides simplex</name>
    <name type="common">Arthrobacter simplex</name>
    <dbReference type="NCBI Taxonomy" id="2045"/>
    <lineage>
        <taxon>Bacteria</taxon>
        <taxon>Bacillati</taxon>
        <taxon>Actinomycetota</taxon>
        <taxon>Actinomycetes</taxon>
        <taxon>Propionibacteriales</taxon>
        <taxon>Nocardioidaceae</taxon>
        <taxon>Pimelobacter</taxon>
    </lineage>
</organism>
<sequence length="306" mass="32325">MTFSGVRIAEQPKRPTLEGSVAVRDGRRISFAEYGSPRGPAIVWMHGTPGARRQIPVDARAYAAEAGVRIIGIDRPGIGSSTPYLYPDVHDWTADLALLLDALAIDTLRVIGLSGGGPYALAAGAAMPERVHGVGVLGGVAPTRGPDAAEGGIIRLAVHAAPVLAAARVPLGMALTGAIRTVKPLAGPALDLYAAVQPPGDKNLLGRPEFKAMFLDDLLNGSRFQTSAPLADLLLFTREWGFALSDVTVPVRWWHGDDDHIVPFRHGQHCVDRLPDATMTTIDGESHLGGLGIAQQVMEELLQLGA</sequence>
<dbReference type="GO" id="GO:0016787">
    <property type="term" value="F:hydrolase activity"/>
    <property type="evidence" value="ECO:0007669"/>
    <property type="project" value="UniProtKB-KW"/>
</dbReference>
<dbReference type="SUPFAM" id="SSF53474">
    <property type="entry name" value="alpha/beta-Hydrolases"/>
    <property type="match status" value="1"/>
</dbReference>
<accession>A0A0A1DRT8</accession>
<evidence type="ECO:0000313" key="1">
    <source>
        <dbReference type="EMBL" id="AIY20034.2"/>
    </source>
</evidence>
<dbReference type="eggNOG" id="COG0596">
    <property type="taxonomic scope" value="Bacteria"/>
</dbReference>
<dbReference type="EMBL" id="CP009896">
    <property type="protein sequence ID" value="AIY20034.2"/>
    <property type="molecule type" value="Genomic_DNA"/>
</dbReference>
<evidence type="ECO:0000313" key="2">
    <source>
        <dbReference type="Proteomes" id="UP000030300"/>
    </source>
</evidence>
<dbReference type="AlphaFoldDB" id="A0A0A1DRT8"/>
<proteinExistence type="predicted"/>
<dbReference type="Proteomes" id="UP000030300">
    <property type="component" value="Chromosome"/>
</dbReference>
<dbReference type="InterPro" id="IPR000073">
    <property type="entry name" value="AB_hydrolase_1"/>
</dbReference>
<dbReference type="RefSeq" id="WP_052138852.1">
    <property type="nucleotide sequence ID" value="NZ_BJMC01000019.1"/>
</dbReference>
<dbReference type="GeneID" id="96610850"/>
<keyword evidence="1" id="KW-0378">Hydrolase</keyword>
<dbReference type="Pfam" id="PF00561">
    <property type="entry name" value="Abhydrolase_1"/>
    <property type="match status" value="1"/>
</dbReference>
<reference evidence="1 2" key="1">
    <citation type="journal article" date="2015" name="Genome Announc.">
        <title>Complete Genome Sequence of Steroid-Transforming Nocardioides simplex VKM Ac-2033D.</title>
        <authorList>
            <person name="Shtratnikova V.Y."/>
            <person name="Schelkunov M.I."/>
            <person name="Pekov Y.A."/>
            <person name="Fokina V.V."/>
            <person name="Logacheva M.D."/>
            <person name="Sokolov S.L."/>
            <person name="Bragin E.Y."/>
            <person name="Ashapkin V.V."/>
            <person name="Donova M.V."/>
        </authorList>
    </citation>
    <scope>NUCLEOTIDE SEQUENCE [LARGE SCALE GENOMIC DNA]</scope>
    <source>
        <strain evidence="1 2">VKM Ac-2033D</strain>
    </source>
</reference>
<name>A0A0A1DRT8_NOCSI</name>
<dbReference type="InterPro" id="IPR050471">
    <property type="entry name" value="AB_hydrolase"/>
</dbReference>
<keyword evidence="2" id="KW-1185">Reference proteome</keyword>
<dbReference type="HOGENOM" id="CLU_020336_49_0_11"/>